<dbReference type="EMBL" id="QJNU01000184">
    <property type="protein sequence ID" value="RYP05058.1"/>
    <property type="molecule type" value="Genomic_DNA"/>
</dbReference>
<organism evidence="2 3">
    <name type="scientific">Monosporascus ibericus</name>
    <dbReference type="NCBI Taxonomy" id="155417"/>
    <lineage>
        <taxon>Eukaryota</taxon>
        <taxon>Fungi</taxon>
        <taxon>Dikarya</taxon>
        <taxon>Ascomycota</taxon>
        <taxon>Pezizomycotina</taxon>
        <taxon>Sordariomycetes</taxon>
        <taxon>Xylariomycetidae</taxon>
        <taxon>Xylariales</taxon>
        <taxon>Xylariales incertae sedis</taxon>
        <taxon>Monosporascus</taxon>
    </lineage>
</organism>
<name>A0A4Q4TET7_9PEZI</name>
<accession>A0A4Q4TET7</accession>
<feature type="signal peptide" evidence="1">
    <location>
        <begin position="1"/>
        <end position="16"/>
    </location>
</feature>
<evidence type="ECO:0000313" key="2">
    <source>
        <dbReference type="EMBL" id="RYP05058.1"/>
    </source>
</evidence>
<evidence type="ECO:0000256" key="1">
    <source>
        <dbReference type="SAM" id="SignalP"/>
    </source>
</evidence>
<keyword evidence="1" id="KW-0732">Signal</keyword>
<proteinExistence type="predicted"/>
<reference evidence="2 3" key="1">
    <citation type="submission" date="2018-06" db="EMBL/GenBank/DDBJ databases">
        <title>Complete Genomes of Monosporascus.</title>
        <authorList>
            <person name="Robinson A.J."/>
            <person name="Natvig D.O."/>
        </authorList>
    </citation>
    <scope>NUCLEOTIDE SEQUENCE [LARGE SCALE GENOMIC DNA]</scope>
    <source>
        <strain evidence="2 3">CBS 110550</strain>
    </source>
</reference>
<evidence type="ECO:0000313" key="3">
    <source>
        <dbReference type="Proteomes" id="UP000293360"/>
    </source>
</evidence>
<feature type="chain" id="PRO_5020983106" evidence="1">
    <location>
        <begin position="17"/>
        <end position="139"/>
    </location>
</feature>
<gene>
    <name evidence="2" type="ORF">DL764_004077</name>
</gene>
<dbReference type="AlphaFoldDB" id="A0A4Q4TET7"/>
<sequence length="139" mass="14965">MKSFLLLPLIDAITAAAPAPKPDNFEADPLLDIGSAEESSYATKRDTFWSDPQFHVGNAEESSYAARSGKFESDPLLQVGSKKQSLLMPRKGIILSQTGCTRLGLALNLPTLSKQVGVSRNGFQRAKGFLLACVLQISP</sequence>
<keyword evidence="3" id="KW-1185">Reference proteome</keyword>
<comment type="caution">
    <text evidence="2">The sequence shown here is derived from an EMBL/GenBank/DDBJ whole genome shotgun (WGS) entry which is preliminary data.</text>
</comment>
<protein>
    <submittedName>
        <fullName evidence="2">Uncharacterized protein</fullName>
    </submittedName>
</protein>
<dbReference type="Proteomes" id="UP000293360">
    <property type="component" value="Unassembled WGS sequence"/>
</dbReference>
<dbReference type="OrthoDB" id="3691055at2759"/>